<dbReference type="OrthoDB" id="116883at2759"/>
<dbReference type="Pfam" id="PF08718">
    <property type="entry name" value="GLTP"/>
    <property type="match status" value="1"/>
</dbReference>
<dbReference type="SUPFAM" id="SSF110004">
    <property type="entry name" value="Glycolipid transfer protein, GLTP"/>
    <property type="match status" value="1"/>
</dbReference>
<name>A0A183ARE3_9TREM</name>
<dbReference type="GO" id="GO:1902387">
    <property type="term" value="F:ceramide 1-phosphate binding"/>
    <property type="evidence" value="ECO:0007669"/>
    <property type="project" value="TreeGrafter"/>
</dbReference>
<accession>A0A183ARE3</accession>
<evidence type="ECO:0000313" key="2">
    <source>
        <dbReference type="EMBL" id="VDP85532.1"/>
    </source>
</evidence>
<dbReference type="GO" id="GO:1902388">
    <property type="term" value="F:ceramide 1-phosphate transfer activity"/>
    <property type="evidence" value="ECO:0007669"/>
    <property type="project" value="TreeGrafter"/>
</dbReference>
<dbReference type="EMBL" id="UZAN01047562">
    <property type="protein sequence ID" value="VDP85532.1"/>
    <property type="molecule type" value="Genomic_DNA"/>
</dbReference>
<dbReference type="PANTHER" id="PTHR10219:SF43">
    <property type="entry name" value="GLYCOLIPID TRANSFER PROTEIN DOMAIN-CONTAINING PROTEIN"/>
    <property type="match status" value="1"/>
</dbReference>
<dbReference type="AlphaFoldDB" id="A0A183ARE3"/>
<protein>
    <submittedName>
        <fullName evidence="4">GLTP domain-containing protein</fullName>
    </submittedName>
</protein>
<evidence type="ECO:0000259" key="1">
    <source>
        <dbReference type="Pfam" id="PF08718"/>
    </source>
</evidence>
<dbReference type="GO" id="GO:0016020">
    <property type="term" value="C:membrane"/>
    <property type="evidence" value="ECO:0007669"/>
    <property type="project" value="TreeGrafter"/>
</dbReference>
<dbReference type="InterPro" id="IPR014830">
    <property type="entry name" value="Glycolipid_transfer_prot_dom"/>
</dbReference>
<sequence length="103" mass="11923">MFPCIILAPEDVSLRTLTKEAYEKYLSEYHSWAVRKAVDLAVYALPTREYLADHIVDGQPKDSPYNDRETCRSGMLNEALPAMRKVYDCVQNYLAQRNMLHLP</sequence>
<reference evidence="2 3" key="2">
    <citation type="submission" date="2018-11" db="EMBL/GenBank/DDBJ databases">
        <authorList>
            <consortium name="Pathogen Informatics"/>
        </authorList>
    </citation>
    <scope>NUCLEOTIDE SEQUENCE [LARGE SCALE GENOMIC DNA]</scope>
    <source>
        <strain evidence="2 3">Egypt</strain>
    </source>
</reference>
<dbReference type="Proteomes" id="UP000272942">
    <property type="component" value="Unassembled WGS sequence"/>
</dbReference>
<reference evidence="4" key="1">
    <citation type="submission" date="2016-06" db="UniProtKB">
        <authorList>
            <consortium name="WormBaseParasite"/>
        </authorList>
    </citation>
    <scope>IDENTIFICATION</scope>
</reference>
<dbReference type="Gene3D" id="1.10.3520.10">
    <property type="entry name" value="Glycolipid transfer protein"/>
    <property type="match status" value="1"/>
</dbReference>
<keyword evidence="3" id="KW-1185">Reference proteome</keyword>
<proteinExistence type="predicted"/>
<dbReference type="WBParaSite" id="ECPE_0000955801-mRNA-1">
    <property type="protein sequence ID" value="ECPE_0000955801-mRNA-1"/>
    <property type="gene ID" value="ECPE_0000955801"/>
</dbReference>
<evidence type="ECO:0000313" key="3">
    <source>
        <dbReference type="Proteomes" id="UP000272942"/>
    </source>
</evidence>
<dbReference type="PANTHER" id="PTHR10219">
    <property type="entry name" value="GLYCOLIPID TRANSFER PROTEIN-RELATED"/>
    <property type="match status" value="1"/>
</dbReference>
<evidence type="ECO:0000313" key="4">
    <source>
        <dbReference type="WBParaSite" id="ECPE_0000955801-mRNA-1"/>
    </source>
</evidence>
<dbReference type="InterPro" id="IPR036497">
    <property type="entry name" value="GLTP_sf"/>
</dbReference>
<feature type="domain" description="Glycolipid transfer protein" evidence="1">
    <location>
        <begin position="12"/>
        <end position="53"/>
    </location>
</feature>
<dbReference type="GO" id="GO:0005829">
    <property type="term" value="C:cytosol"/>
    <property type="evidence" value="ECO:0007669"/>
    <property type="project" value="TreeGrafter"/>
</dbReference>
<organism evidence="4">
    <name type="scientific">Echinostoma caproni</name>
    <dbReference type="NCBI Taxonomy" id="27848"/>
    <lineage>
        <taxon>Eukaryota</taxon>
        <taxon>Metazoa</taxon>
        <taxon>Spiralia</taxon>
        <taxon>Lophotrochozoa</taxon>
        <taxon>Platyhelminthes</taxon>
        <taxon>Trematoda</taxon>
        <taxon>Digenea</taxon>
        <taxon>Plagiorchiida</taxon>
        <taxon>Echinostomata</taxon>
        <taxon>Echinostomatoidea</taxon>
        <taxon>Echinostomatidae</taxon>
        <taxon>Echinostoma</taxon>
    </lineage>
</organism>
<gene>
    <name evidence="2" type="ORF">ECPE_LOCUS9528</name>
</gene>